<dbReference type="Proteomes" id="UP001159042">
    <property type="component" value="Unassembled WGS sequence"/>
</dbReference>
<gene>
    <name evidence="3" type="ORF">NQ315_011232</name>
</gene>
<comment type="caution">
    <text evidence="3">The sequence shown here is derived from an EMBL/GenBank/DDBJ whole genome shotgun (WGS) entry which is preliminary data.</text>
</comment>
<evidence type="ECO:0000313" key="3">
    <source>
        <dbReference type="EMBL" id="KAJ8909463.1"/>
    </source>
</evidence>
<feature type="chain" id="PRO_5043843780" description="Nose resistant-to-fluoxetine protein N-terminal domain-containing protein" evidence="1">
    <location>
        <begin position="22"/>
        <end position="306"/>
    </location>
</feature>
<protein>
    <recommendedName>
        <fullName evidence="2">Nose resistant-to-fluoxetine protein N-terminal domain-containing protein</fullName>
    </recommendedName>
</protein>
<dbReference type="AlphaFoldDB" id="A0AAV8V5M9"/>
<organism evidence="3 4">
    <name type="scientific">Exocentrus adspersus</name>
    <dbReference type="NCBI Taxonomy" id="1586481"/>
    <lineage>
        <taxon>Eukaryota</taxon>
        <taxon>Metazoa</taxon>
        <taxon>Ecdysozoa</taxon>
        <taxon>Arthropoda</taxon>
        <taxon>Hexapoda</taxon>
        <taxon>Insecta</taxon>
        <taxon>Pterygota</taxon>
        <taxon>Neoptera</taxon>
        <taxon>Endopterygota</taxon>
        <taxon>Coleoptera</taxon>
        <taxon>Polyphaga</taxon>
        <taxon>Cucujiformia</taxon>
        <taxon>Chrysomeloidea</taxon>
        <taxon>Cerambycidae</taxon>
        <taxon>Lamiinae</taxon>
        <taxon>Acanthocinini</taxon>
        <taxon>Exocentrus</taxon>
    </lineage>
</organism>
<dbReference type="PANTHER" id="PTHR11161:SF0">
    <property type="entry name" value="O-ACYLTRANSFERASE LIKE PROTEIN"/>
    <property type="match status" value="1"/>
</dbReference>
<dbReference type="InterPro" id="IPR052728">
    <property type="entry name" value="O2_lipid_transport_reg"/>
</dbReference>
<dbReference type="PANTHER" id="PTHR11161">
    <property type="entry name" value="O-ACYLTRANSFERASE"/>
    <property type="match status" value="1"/>
</dbReference>
<keyword evidence="4" id="KW-1185">Reference proteome</keyword>
<evidence type="ECO:0000259" key="2">
    <source>
        <dbReference type="SMART" id="SM00703"/>
    </source>
</evidence>
<dbReference type="EMBL" id="JANEYG010000552">
    <property type="protein sequence ID" value="KAJ8909463.1"/>
    <property type="molecule type" value="Genomic_DNA"/>
</dbReference>
<keyword evidence="1" id="KW-0732">Signal</keyword>
<feature type="non-terminal residue" evidence="3">
    <location>
        <position position="306"/>
    </location>
</feature>
<feature type="domain" description="Nose resistant-to-fluoxetine protein N-terminal" evidence="2">
    <location>
        <begin position="83"/>
        <end position="200"/>
    </location>
</feature>
<sequence length="306" mass="33841">MKFFVSLQILQVLFLLHCADALSVESEVVQILQGVIQDGIVSPTCQEALQLYIQNLQSYLDQWAIRRVRGLRGVAIPDFEDFIEYCLTLKFDIKIFTDNEMTVLDATSKIPVGILSGNLGDYGQYRQCLNTESKNGAIKGKYCLGTLPYSNNVVGVGEDAVLQRLTGMTRAICLPSNCSDEDFGQVFNRMFGAGSVKCQTKDDLSSSLTNSAIAAIVVLAVISALLVTSTAVDVYFQYKNVEPPHTILVAFSLLSNGRKLFRISQNTDELTCMNGIKCISMLWILIGHTFLMDSEAPLINFIDFLE</sequence>
<dbReference type="Pfam" id="PF20146">
    <property type="entry name" value="NRF"/>
    <property type="match status" value="1"/>
</dbReference>
<dbReference type="InterPro" id="IPR006621">
    <property type="entry name" value="Nose-resist-to-fluoxetine_N"/>
</dbReference>
<evidence type="ECO:0000313" key="4">
    <source>
        <dbReference type="Proteomes" id="UP001159042"/>
    </source>
</evidence>
<name>A0AAV8V5M9_9CUCU</name>
<dbReference type="SMART" id="SM00703">
    <property type="entry name" value="NRF"/>
    <property type="match status" value="1"/>
</dbReference>
<proteinExistence type="predicted"/>
<accession>A0AAV8V5M9</accession>
<evidence type="ECO:0000256" key="1">
    <source>
        <dbReference type="SAM" id="SignalP"/>
    </source>
</evidence>
<reference evidence="3 4" key="1">
    <citation type="journal article" date="2023" name="Insect Mol. Biol.">
        <title>Genome sequencing provides insights into the evolution of gene families encoding plant cell wall-degrading enzymes in longhorned beetles.</title>
        <authorList>
            <person name="Shin N.R."/>
            <person name="Okamura Y."/>
            <person name="Kirsch R."/>
            <person name="Pauchet Y."/>
        </authorList>
    </citation>
    <scope>NUCLEOTIDE SEQUENCE [LARGE SCALE GENOMIC DNA]</scope>
    <source>
        <strain evidence="3">EAD_L_NR</strain>
    </source>
</reference>
<feature type="signal peptide" evidence="1">
    <location>
        <begin position="1"/>
        <end position="21"/>
    </location>
</feature>